<sequence>MHILSCLSFCCPYRYFLGVVLESPSTFRCIIPTGKDGWNTAYVLLRGVPRYMRLCVLVSRASFEVWLAERAAISPPNLITDVFMPAPGLGGFREGHLHGWARPQRV</sequence>
<accession>A0AAI9TAP4</accession>
<dbReference type="Proteomes" id="UP001227192">
    <property type="component" value="Unassembled WGS sequence"/>
</dbReference>
<evidence type="ECO:0000313" key="2">
    <source>
        <dbReference type="Proteomes" id="UP001227192"/>
    </source>
</evidence>
<comment type="caution">
    <text evidence="1">The sequence shown here is derived from an EMBL/GenBank/DDBJ whole genome shotgun (WGS) entry which is preliminary data.</text>
</comment>
<protein>
    <submittedName>
        <fullName evidence="1">Uncharacterized protein</fullName>
    </submittedName>
</protein>
<organism evidence="1 2">
    <name type="scientific">Penicillium thymicola</name>
    <dbReference type="NCBI Taxonomy" id="293382"/>
    <lineage>
        <taxon>Eukaryota</taxon>
        <taxon>Fungi</taxon>
        <taxon>Dikarya</taxon>
        <taxon>Ascomycota</taxon>
        <taxon>Pezizomycotina</taxon>
        <taxon>Eurotiomycetes</taxon>
        <taxon>Eurotiomycetidae</taxon>
        <taxon>Eurotiales</taxon>
        <taxon>Aspergillaceae</taxon>
        <taxon>Penicillium</taxon>
    </lineage>
</organism>
<dbReference type="EMBL" id="LACB01000391">
    <property type="protein sequence ID" value="KAJ9483850.1"/>
    <property type="molecule type" value="Genomic_DNA"/>
</dbReference>
<gene>
    <name evidence="1" type="ORF">VN97_g9531</name>
</gene>
<keyword evidence="2" id="KW-1185">Reference proteome</keyword>
<reference evidence="1" key="2">
    <citation type="journal article" date="2016" name="Fungal Biol.">
        <title>Ochratoxin A production by Penicillium thymicola.</title>
        <authorList>
            <person name="Nguyen H.D.T."/>
            <person name="McMullin D.R."/>
            <person name="Ponomareva E."/>
            <person name="Riley R."/>
            <person name="Pomraning K.R."/>
            <person name="Baker S.E."/>
            <person name="Seifert K.A."/>
        </authorList>
    </citation>
    <scope>NUCLEOTIDE SEQUENCE</scope>
    <source>
        <strain evidence="1">DAOM 180753</strain>
    </source>
</reference>
<name>A0AAI9TAP4_PENTH</name>
<reference evidence="1" key="1">
    <citation type="submission" date="2015-06" db="EMBL/GenBank/DDBJ databases">
        <authorList>
            <person name="Nguyen H."/>
        </authorList>
    </citation>
    <scope>NUCLEOTIDE SEQUENCE</scope>
    <source>
        <strain evidence="1">DAOM 180753</strain>
    </source>
</reference>
<proteinExistence type="predicted"/>
<dbReference type="AlphaFoldDB" id="A0AAI9TAP4"/>
<evidence type="ECO:0000313" key="1">
    <source>
        <dbReference type="EMBL" id="KAJ9483850.1"/>
    </source>
</evidence>